<dbReference type="SMART" id="SM00184">
    <property type="entry name" value="RING"/>
    <property type="match status" value="2"/>
</dbReference>
<gene>
    <name evidence="13" type="ORF">QJS04_geneDACA002323</name>
</gene>
<feature type="region of interest" description="Disordered" evidence="11">
    <location>
        <begin position="243"/>
        <end position="268"/>
    </location>
</feature>
<evidence type="ECO:0000256" key="5">
    <source>
        <dbReference type="ARBA" id="ARBA00022771"/>
    </source>
</evidence>
<dbReference type="InterPro" id="IPR018957">
    <property type="entry name" value="Znf_C3HC4_RING-type"/>
</dbReference>
<evidence type="ECO:0000256" key="9">
    <source>
        <dbReference type="ARBA" id="ARBA00023306"/>
    </source>
</evidence>
<dbReference type="SUPFAM" id="SSF57850">
    <property type="entry name" value="RING/U-box"/>
    <property type="match status" value="2"/>
</dbReference>
<dbReference type="InterPro" id="IPR031099">
    <property type="entry name" value="BRCA1-associated"/>
</dbReference>
<dbReference type="InterPro" id="IPR004330">
    <property type="entry name" value="FAR1_DNA_bnd_dom"/>
</dbReference>
<dbReference type="Pfam" id="PF00097">
    <property type="entry name" value="zf-C3HC4"/>
    <property type="match status" value="1"/>
</dbReference>
<dbReference type="GO" id="GO:0004842">
    <property type="term" value="F:ubiquitin-protein transferase activity"/>
    <property type="evidence" value="ECO:0007669"/>
    <property type="project" value="TreeGrafter"/>
</dbReference>
<evidence type="ECO:0000313" key="13">
    <source>
        <dbReference type="EMBL" id="KAK1260777.1"/>
    </source>
</evidence>
<evidence type="ECO:0000256" key="11">
    <source>
        <dbReference type="SAM" id="MobiDB-lite"/>
    </source>
</evidence>
<dbReference type="Pfam" id="PF15227">
    <property type="entry name" value="zf-C3HC4_4"/>
    <property type="match status" value="1"/>
</dbReference>
<name>A0AAV9A956_ACOGR</name>
<sequence>MLRMKWKWRSMEVGIRSYTVGCRRRSGGGQGEGSLNLLSQPTQLPCNHVFCGHCISNTEADLRCPLCEMSHAHEDLRPIPHLENIVSIFKNMSATFHMSDMQSSSRLMNSKTTDVTSQTDLMKNLNGEKYSRIINPLIFHSQKLELELKCPVCLNLLSQPTSLPCNHAFCSHCILNIENDLRCLLCQISHTRQDLRLMSHLQNIVSIFKSMSATLHVSDMQLSNRRMNSNTSDVTSQIDLMNNTDKEKSGGAQKSLFPDNEPVKAPVQPTEKVNTLEGHAKTCEQDGETRGLNLQAQPVVDNNVWDIGFDIFPFEQNVDETCTKKNVDETRTKKHIDETGPNIDTSESFTTSLEFDSRKELIDWAKKVGRTIGVVIVIGNSLLSNPRKSARVSLICERGGKPDRRKRKSDKIRRKSSTKKCGCPFELRALETKGKWRPKIICGRHNHALLTNSDGQKIPGKSAAGKLLDEEYDMIRSMLASGMRPREILSHLKTRDPTNASSIRTIYNARRKMRVMETNGRTDVQNES</sequence>
<keyword evidence="9" id="KW-0131">Cell cycle</keyword>
<proteinExistence type="predicted"/>
<organism evidence="13 14">
    <name type="scientific">Acorus gramineus</name>
    <name type="common">Dwarf sweet flag</name>
    <dbReference type="NCBI Taxonomy" id="55184"/>
    <lineage>
        <taxon>Eukaryota</taxon>
        <taxon>Viridiplantae</taxon>
        <taxon>Streptophyta</taxon>
        <taxon>Embryophyta</taxon>
        <taxon>Tracheophyta</taxon>
        <taxon>Spermatophyta</taxon>
        <taxon>Magnoliopsida</taxon>
        <taxon>Liliopsida</taxon>
        <taxon>Acoraceae</taxon>
        <taxon>Acorus</taxon>
    </lineage>
</organism>
<dbReference type="InterPro" id="IPR017907">
    <property type="entry name" value="Znf_RING_CS"/>
</dbReference>
<dbReference type="PROSITE" id="PS00518">
    <property type="entry name" value="ZF_RING_1"/>
    <property type="match status" value="2"/>
</dbReference>
<dbReference type="PROSITE" id="PS50089">
    <property type="entry name" value="ZF_RING_2"/>
    <property type="match status" value="2"/>
</dbReference>
<dbReference type="GO" id="GO:0045944">
    <property type="term" value="P:positive regulation of transcription by RNA polymerase II"/>
    <property type="evidence" value="ECO:0007669"/>
    <property type="project" value="TreeGrafter"/>
</dbReference>
<dbReference type="EMBL" id="JAUJYN010000011">
    <property type="protein sequence ID" value="KAK1260777.1"/>
    <property type="molecule type" value="Genomic_DNA"/>
</dbReference>
<dbReference type="GO" id="GO:0008270">
    <property type="term" value="F:zinc ion binding"/>
    <property type="evidence" value="ECO:0007669"/>
    <property type="project" value="UniProtKB-KW"/>
</dbReference>
<keyword evidence="5 10" id="KW-0863">Zinc-finger</keyword>
<evidence type="ECO:0000256" key="6">
    <source>
        <dbReference type="ARBA" id="ARBA00022833"/>
    </source>
</evidence>
<dbReference type="GO" id="GO:0000724">
    <property type="term" value="P:double-strand break repair via homologous recombination"/>
    <property type="evidence" value="ECO:0007669"/>
    <property type="project" value="TreeGrafter"/>
</dbReference>
<evidence type="ECO:0000256" key="2">
    <source>
        <dbReference type="ARBA" id="ARBA00022723"/>
    </source>
</evidence>
<keyword evidence="14" id="KW-1185">Reference proteome</keyword>
<reference evidence="13" key="2">
    <citation type="submission" date="2023-06" db="EMBL/GenBank/DDBJ databases">
        <authorList>
            <person name="Ma L."/>
            <person name="Liu K.-W."/>
            <person name="Li Z."/>
            <person name="Hsiao Y.-Y."/>
            <person name="Qi Y."/>
            <person name="Fu T."/>
            <person name="Tang G."/>
            <person name="Zhang D."/>
            <person name="Sun W.-H."/>
            <person name="Liu D.-K."/>
            <person name="Li Y."/>
            <person name="Chen G.-Z."/>
            <person name="Liu X.-D."/>
            <person name="Liao X.-Y."/>
            <person name="Jiang Y.-T."/>
            <person name="Yu X."/>
            <person name="Hao Y."/>
            <person name="Huang J."/>
            <person name="Zhao X.-W."/>
            <person name="Ke S."/>
            <person name="Chen Y.-Y."/>
            <person name="Wu W.-L."/>
            <person name="Hsu J.-L."/>
            <person name="Lin Y.-F."/>
            <person name="Huang M.-D."/>
            <person name="Li C.-Y."/>
            <person name="Huang L."/>
            <person name="Wang Z.-W."/>
            <person name="Zhao X."/>
            <person name="Zhong W.-Y."/>
            <person name="Peng D.-H."/>
            <person name="Ahmad S."/>
            <person name="Lan S."/>
            <person name="Zhang J.-S."/>
            <person name="Tsai W.-C."/>
            <person name="Van De Peer Y."/>
            <person name="Liu Z.-J."/>
        </authorList>
    </citation>
    <scope>NUCLEOTIDE SEQUENCE</scope>
    <source>
        <strain evidence="13">SCP</strain>
        <tissue evidence="13">Leaves</tissue>
    </source>
</reference>
<evidence type="ECO:0000256" key="7">
    <source>
        <dbReference type="ARBA" id="ARBA00023204"/>
    </source>
</evidence>
<feature type="domain" description="RING-type" evidence="12">
    <location>
        <begin position="150"/>
        <end position="187"/>
    </location>
</feature>
<keyword evidence="2" id="KW-0479">Metal-binding</keyword>
<keyword evidence="8" id="KW-0539">Nucleus</keyword>
<evidence type="ECO:0000256" key="3">
    <source>
        <dbReference type="ARBA" id="ARBA00022737"/>
    </source>
</evidence>
<evidence type="ECO:0000256" key="8">
    <source>
        <dbReference type="ARBA" id="ARBA00023242"/>
    </source>
</evidence>
<dbReference type="InterPro" id="IPR013083">
    <property type="entry name" value="Znf_RING/FYVE/PHD"/>
</dbReference>
<dbReference type="PANTHER" id="PTHR13763:SF6">
    <property type="entry name" value="OS05G0486600 PROTEIN"/>
    <property type="match status" value="1"/>
</dbReference>
<feature type="domain" description="RING-type" evidence="12">
    <location>
        <begin position="44"/>
        <end position="68"/>
    </location>
</feature>
<keyword evidence="3" id="KW-0677">Repeat</keyword>
<dbReference type="GO" id="GO:0005634">
    <property type="term" value="C:nucleus"/>
    <property type="evidence" value="ECO:0007669"/>
    <property type="project" value="UniProtKB-SubCell"/>
</dbReference>
<accession>A0AAV9A956</accession>
<evidence type="ECO:0000256" key="4">
    <source>
        <dbReference type="ARBA" id="ARBA00022763"/>
    </source>
</evidence>
<comment type="subcellular location">
    <subcellularLocation>
        <location evidence="1">Nucleus</location>
    </subcellularLocation>
</comment>
<dbReference type="Proteomes" id="UP001179952">
    <property type="component" value="Unassembled WGS sequence"/>
</dbReference>
<dbReference type="Pfam" id="PF03101">
    <property type="entry name" value="FAR1"/>
    <property type="match status" value="1"/>
</dbReference>
<reference evidence="13" key="1">
    <citation type="journal article" date="2023" name="Nat. Commun.">
        <title>Diploid and tetraploid genomes of Acorus and the evolution of monocots.</title>
        <authorList>
            <person name="Ma L."/>
            <person name="Liu K.W."/>
            <person name="Li Z."/>
            <person name="Hsiao Y.Y."/>
            <person name="Qi Y."/>
            <person name="Fu T."/>
            <person name="Tang G.D."/>
            <person name="Zhang D."/>
            <person name="Sun W.H."/>
            <person name="Liu D.K."/>
            <person name="Li Y."/>
            <person name="Chen G.Z."/>
            <person name="Liu X.D."/>
            <person name="Liao X.Y."/>
            <person name="Jiang Y.T."/>
            <person name="Yu X."/>
            <person name="Hao Y."/>
            <person name="Huang J."/>
            <person name="Zhao X.W."/>
            <person name="Ke S."/>
            <person name="Chen Y.Y."/>
            <person name="Wu W.L."/>
            <person name="Hsu J.L."/>
            <person name="Lin Y.F."/>
            <person name="Huang M.D."/>
            <person name="Li C.Y."/>
            <person name="Huang L."/>
            <person name="Wang Z.W."/>
            <person name="Zhao X."/>
            <person name="Zhong W.Y."/>
            <person name="Peng D.H."/>
            <person name="Ahmad S."/>
            <person name="Lan S."/>
            <person name="Zhang J.S."/>
            <person name="Tsai W.C."/>
            <person name="Van de Peer Y."/>
            <person name="Liu Z.J."/>
        </authorList>
    </citation>
    <scope>NUCLEOTIDE SEQUENCE</scope>
    <source>
        <strain evidence="13">SCP</strain>
    </source>
</reference>
<dbReference type="PANTHER" id="PTHR13763">
    <property type="entry name" value="BREAST CANCER TYPE 1 SUSCEPTIBILITY PROTEIN BRCA1"/>
    <property type="match status" value="1"/>
</dbReference>
<keyword evidence="6" id="KW-0862">Zinc</keyword>
<evidence type="ECO:0000256" key="10">
    <source>
        <dbReference type="PROSITE-ProRule" id="PRU00175"/>
    </source>
</evidence>
<dbReference type="InterPro" id="IPR001841">
    <property type="entry name" value="Znf_RING"/>
</dbReference>
<evidence type="ECO:0000313" key="14">
    <source>
        <dbReference type="Proteomes" id="UP001179952"/>
    </source>
</evidence>
<dbReference type="Gene3D" id="3.30.40.10">
    <property type="entry name" value="Zinc/RING finger domain, C3HC4 (zinc finger)"/>
    <property type="match status" value="2"/>
</dbReference>
<evidence type="ECO:0000259" key="12">
    <source>
        <dbReference type="PROSITE" id="PS50089"/>
    </source>
</evidence>
<dbReference type="AlphaFoldDB" id="A0AAV9A956"/>
<protein>
    <recommendedName>
        <fullName evidence="12">RING-type domain-containing protein</fullName>
    </recommendedName>
</protein>
<comment type="caution">
    <text evidence="13">The sequence shown here is derived from an EMBL/GenBank/DDBJ whole genome shotgun (WGS) entry which is preliminary data.</text>
</comment>
<keyword evidence="7" id="KW-0234">DNA repair</keyword>
<keyword evidence="4" id="KW-0227">DNA damage</keyword>
<evidence type="ECO:0000256" key="1">
    <source>
        <dbReference type="ARBA" id="ARBA00004123"/>
    </source>
</evidence>